<evidence type="ECO:0000313" key="4">
    <source>
        <dbReference type="EMBL" id="PEG55371.1"/>
    </source>
</evidence>
<dbReference type="PANTHER" id="PTHR11022:SF41">
    <property type="entry name" value="PEPTIDOGLYCAN-RECOGNITION PROTEIN LC-RELATED"/>
    <property type="match status" value="1"/>
</dbReference>
<reference evidence="3 5" key="1">
    <citation type="submission" date="2016-09" db="EMBL/GenBank/DDBJ databases">
        <title>genome sequences of unsequenced Mycobacteria.</title>
        <authorList>
            <person name="Greninger A.L."/>
            <person name="Jerome K.R."/>
            <person name="Mcnair B."/>
            <person name="Wallis C."/>
            <person name="Fang F."/>
        </authorList>
    </citation>
    <scope>NUCLEOTIDE SEQUENCE [LARGE SCALE GENOMIC DNA]</scope>
    <source>
        <strain evidence="3 5">BM1</strain>
    </source>
</reference>
<dbReference type="GO" id="GO:0008745">
    <property type="term" value="F:N-acetylmuramoyl-L-alanine amidase activity"/>
    <property type="evidence" value="ECO:0007669"/>
    <property type="project" value="InterPro"/>
</dbReference>
<dbReference type="Pfam" id="PF01510">
    <property type="entry name" value="Amidase_2"/>
    <property type="match status" value="1"/>
</dbReference>
<dbReference type="Gene3D" id="3.40.80.10">
    <property type="entry name" value="Peptidoglycan recognition protein-like"/>
    <property type="match status" value="1"/>
</dbReference>
<dbReference type="CDD" id="cd06583">
    <property type="entry name" value="PGRP"/>
    <property type="match status" value="1"/>
</dbReference>
<accession>A0A1T3WNZ3</accession>
<dbReference type="GO" id="GO:0009253">
    <property type="term" value="P:peptidoglycan catabolic process"/>
    <property type="evidence" value="ECO:0007669"/>
    <property type="project" value="InterPro"/>
</dbReference>
<dbReference type="AlphaFoldDB" id="A0A1T3WNZ3"/>
<comment type="similarity">
    <text evidence="1">Belongs to the N-acetylmuramoyl-L-alanine amidase 2 family.</text>
</comment>
<feature type="domain" description="Peptidoglycan recognition protein family" evidence="2">
    <location>
        <begin position="1"/>
        <end position="116"/>
    </location>
</feature>
<dbReference type="GO" id="GO:0008270">
    <property type="term" value="F:zinc ion binding"/>
    <property type="evidence" value="ECO:0007669"/>
    <property type="project" value="InterPro"/>
</dbReference>
<dbReference type="InterPro" id="IPR006619">
    <property type="entry name" value="PGRP_domain_met/bac"/>
</dbReference>
<dbReference type="PANTHER" id="PTHR11022">
    <property type="entry name" value="PEPTIDOGLYCAN RECOGNITION PROTEIN"/>
    <property type="match status" value="1"/>
</dbReference>
<dbReference type="OrthoDB" id="514320at2"/>
<protein>
    <submittedName>
        <fullName evidence="3">N-acetylmuramoyl-L-alanine amidase</fullName>
    </submittedName>
</protein>
<gene>
    <name evidence="3" type="ORF">BV510_01665</name>
    <name evidence="4" type="ORF">CRI78_06530</name>
</gene>
<dbReference type="EMBL" id="MIJD01000008">
    <property type="protein sequence ID" value="OPE56113.1"/>
    <property type="molecule type" value="Genomic_DNA"/>
</dbReference>
<dbReference type="Proteomes" id="UP000220340">
    <property type="component" value="Unassembled WGS sequence"/>
</dbReference>
<keyword evidence="6" id="KW-1185">Reference proteome</keyword>
<dbReference type="SUPFAM" id="SSF55846">
    <property type="entry name" value="N-acetylmuramoyl-L-alanine amidase-like"/>
    <property type="match status" value="1"/>
</dbReference>
<dbReference type="InterPro" id="IPR015510">
    <property type="entry name" value="PGRP"/>
</dbReference>
<reference evidence="4 6" key="2">
    <citation type="submission" date="2017-10" db="EMBL/GenBank/DDBJ databases">
        <title>The new phylogeny of genus Mycobacterium.</title>
        <authorList>
            <person name="Tortoli E."/>
            <person name="Trovato A."/>
            <person name="Cirillo D.M."/>
        </authorList>
    </citation>
    <scope>NUCLEOTIDE SEQUENCE [LARGE SCALE GENOMIC DNA]</scope>
    <source>
        <strain evidence="4 6">IP141170001</strain>
    </source>
</reference>
<comment type="caution">
    <text evidence="3">The sequence shown here is derived from an EMBL/GenBank/DDBJ whole genome shotgun (WGS) entry which is preliminary data.</text>
</comment>
<evidence type="ECO:0000313" key="5">
    <source>
        <dbReference type="Proteomes" id="UP000191039"/>
    </source>
</evidence>
<dbReference type="InterPro" id="IPR036505">
    <property type="entry name" value="Amidase/PGRP_sf"/>
</dbReference>
<dbReference type="Proteomes" id="UP000191039">
    <property type="component" value="Unassembled WGS sequence"/>
</dbReference>
<evidence type="ECO:0000256" key="1">
    <source>
        <dbReference type="ARBA" id="ARBA00007553"/>
    </source>
</evidence>
<evidence type="ECO:0000313" key="3">
    <source>
        <dbReference type="EMBL" id="OPE56113.1"/>
    </source>
</evidence>
<evidence type="ECO:0000259" key="2">
    <source>
        <dbReference type="SMART" id="SM00701"/>
    </source>
</evidence>
<evidence type="ECO:0000313" key="6">
    <source>
        <dbReference type="Proteomes" id="UP000220340"/>
    </source>
</evidence>
<dbReference type="SMART" id="SM00701">
    <property type="entry name" value="PGRP"/>
    <property type="match status" value="1"/>
</dbReference>
<proteinExistence type="inferred from homology"/>
<dbReference type="InterPro" id="IPR002502">
    <property type="entry name" value="Amidase_domain"/>
</dbReference>
<sequence>MTIHHTAVTLGDNRSAPARLRQHQAYHQNSHGWIDIAYHVSVDRNGNIYQLRSYDIAGDTATNYDPSGHFLVLCEGNFDEEVITRAQLQGAAKVFAWAVGEFGISPDTLGGHRDAPADTSCPGGDLYGYVTSGQLTDMVKDLIALGGVDLQTVGGAEALDKIAAIEAGRQ</sequence>
<dbReference type="EMBL" id="PDCR01000007">
    <property type="protein sequence ID" value="PEG55371.1"/>
    <property type="molecule type" value="Genomic_DNA"/>
</dbReference>
<organism evidence="3 5">
    <name type="scientific">Mycolicibacterium diernhoferi</name>
    <dbReference type="NCBI Taxonomy" id="1801"/>
    <lineage>
        <taxon>Bacteria</taxon>
        <taxon>Bacillati</taxon>
        <taxon>Actinomycetota</taxon>
        <taxon>Actinomycetes</taxon>
        <taxon>Mycobacteriales</taxon>
        <taxon>Mycobacteriaceae</taxon>
        <taxon>Mycolicibacterium</taxon>
    </lineage>
</organism>
<name>A0A1T3WNZ3_9MYCO</name>